<name>A0ABV2Q0L5_9GAMM</name>
<dbReference type="NCBIfam" id="TIGR02595">
    <property type="entry name" value="PEP_CTERM"/>
    <property type="match status" value="1"/>
</dbReference>
<sequence length="271" mass="27930">MLKKKSIGVALACALALGAWSGSTLATPINVNGVHWDSSSPFDLTIQSLNLRETSVAAVGDILTGYGQIGSINGSNSFCTGCDLTFTFTYTVHSIIGNQVAFNLGSFQFYTQAAGSFDFGNPTSVGGTPWLTLTGHTAPRTGFADPLGQLYATVNGTISNPTAGSGGFGLVDASGGPANFYVNTNTISDGIGGFADFSLASSFQFFPANFCASISPDPTSVCHYPIEGNGSLIGRSTVPVPEPSEMGLLGLGLAFLGLLVGRRRKETDGRA</sequence>
<keyword evidence="4" id="KW-1185">Reference proteome</keyword>
<gene>
    <name evidence="3" type="ORF">ABIE04_003219</name>
</gene>
<feature type="signal peptide" evidence="1">
    <location>
        <begin position="1"/>
        <end position="26"/>
    </location>
</feature>
<dbReference type="Proteomes" id="UP001549251">
    <property type="component" value="Unassembled WGS sequence"/>
</dbReference>
<feature type="chain" id="PRO_5045375092" description="Ice-binding protein C-terminal domain-containing protein" evidence="1">
    <location>
        <begin position="27"/>
        <end position="271"/>
    </location>
</feature>
<reference evidence="3 4" key="1">
    <citation type="submission" date="2024-06" db="EMBL/GenBank/DDBJ databases">
        <title>Sorghum-associated microbial communities from plants grown in Nebraska, USA.</title>
        <authorList>
            <person name="Schachtman D."/>
        </authorList>
    </citation>
    <scope>NUCLEOTIDE SEQUENCE [LARGE SCALE GENOMIC DNA]</scope>
    <source>
        <strain evidence="3 4">1757</strain>
    </source>
</reference>
<dbReference type="InterPro" id="IPR013424">
    <property type="entry name" value="Ice-binding_C"/>
</dbReference>
<evidence type="ECO:0000256" key="1">
    <source>
        <dbReference type="SAM" id="SignalP"/>
    </source>
</evidence>
<evidence type="ECO:0000259" key="2">
    <source>
        <dbReference type="Pfam" id="PF07589"/>
    </source>
</evidence>
<organism evidence="3 4">
    <name type="scientific">Rhodanobacter soli</name>
    <dbReference type="NCBI Taxonomy" id="590609"/>
    <lineage>
        <taxon>Bacteria</taxon>
        <taxon>Pseudomonadati</taxon>
        <taxon>Pseudomonadota</taxon>
        <taxon>Gammaproteobacteria</taxon>
        <taxon>Lysobacterales</taxon>
        <taxon>Rhodanobacteraceae</taxon>
        <taxon>Rhodanobacter</taxon>
    </lineage>
</organism>
<comment type="caution">
    <text evidence="3">The sequence shown here is derived from an EMBL/GenBank/DDBJ whole genome shotgun (WGS) entry which is preliminary data.</text>
</comment>
<dbReference type="EMBL" id="JBEPSD010000003">
    <property type="protein sequence ID" value="MET4570840.1"/>
    <property type="molecule type" value="Genomic_DNA"/>
</dbReference>
<feature type="domain" description="Ice-binding protein C-terminal" evidence="2">
    <location>
        <begin position="239"/>
        <end position="264"/>
    </location>
</feature>
<evidence type="ECO:0000313" key="3">
    <source>
        <dbReference type="EMBL" id="MET4570840.1"/>
    </source>
</evidence>
<dbReference type="Pfam" id="PF07589">
    <property type="entry name" value="PEP-CTERM"/>
    <property type="match status" value="1"/>
</dbReference>
<accession>A0ABV2Q0L5</accession>
<evidence type="ECO:0000313" key="4">
    <source>
        <dbReference type="Proteomes" id="UP001549251"/>
    </source>
</evidence>
<proteinExistence type="predicted"/>
<keyword evidence="1" id="KW-0732">Signal</keyword>
<protein>
    <recommendedName>
        <fullName evidence="2">Ice-binding protein C-terminal domain-containing protein</fullName>
    </recommendedName>
</protein>
<dbReference type="RefSeq" id="WP_354552471.1">
    <property type="nucleotide sequence ID" value="NZ_JBEPSD010000003.1"/>
</dbReference>